<feature type="chain" id="PRO_5003532047" evidence="8">
    <location>
        <begin position="30"/>
        <end position="447"/>
    </location>
</feature>
<evidence type="ECO:0000256" key="4">
    <source>
        <dbReference type="ARBA" id="ARBA00022452"/>
    </source>
</evidence>
<dbReference type="STRING" id="477184.KYC_05816"/>
<dbReference type="Pfam" id="PF02321">
    <property type="entry name" value="OEP"/>
    <property type="match status" value="2"/>
</dbReference>
<protein>
    <submittedName>
        <fullName evidence="9">Outer membrane channel protein TolC</fullName>
    </submittedName>
</protein>
<dbReference type="Proteomes" id="UP000003113">
    <property type="component" value="Unassembled WGS sequence"/>
</dbReference>
<feature type="signal peptide" evidence="8">
    <location>
        <begin position="1"/>
        <end position="29"/>
    </location>
</feature>
<keyword evidence="4" id="KW-1134">Transmembrane beta strand</keyword>
<dbReference type="NCBIfam" id="TIGR01844">
    <property type="entry name" value="type_I_sec_TolC"/>
    <property type="match status" value="1"/>
</dbReference>
<organism evidence="9 10">
    <name type="scientific">Achromobacter arsenitoxydans SY8</name>
    <dbReference type="NCBI Taxonomy" id="477184"/>
    <lineage>
        <taxon>Bacteria</taxon>
        <taxon>Pseudomonadati</taxon>
        <taxon>Pseudomonadota</taxon>
        <taxon>Betaproteobacteria</taxon>
        <taxon>Burkholderiales</taxon>
        <taxon>Alcaligenaceae</taxon>
        <taxon>Achromobacter</taxon>
    </lineage>
</organism>
<evidence type="ECO:0000256" key="7">
    <source>
        <dbReference type="ARBA" id="ARBA00023237"/>
    </source>
</evidence>
<evidence type="ECO:0000256" key="3">
    <source>
        <dbReference type="ARBA" id="ARBA00022448"/>
    </source>
</evidence>
<dbReference type="GO" id="GO:1990281">
    <property type="term" value="C:efflux pump complex"/>
    <property type="evidence" value="ECO:0007669"/>
    <property type="project" value="TreeGrafter"/>
</dbReference>
<dbReference type="AlphaFoldDB" id="H0F324"/>
<keyword evidence="7" id="KW-0998">Cell outer membrane</keyword>
<comment type="caution">
    <text evidence="9">The sequence shown here is derived from an EMBL/GenBank/DDBJ whole genome shotgun (WGS) entry which is preliminary data.</text>
</comment>
<keyword evidence="8" id="KW-0732">Signal</keyword>
<comment type="similarity">
    <text evidence="2">Belongs to the outer membrane factor (OMF) (TC 1.B.17) family.</text>
</comment>
<comment type="subcellular location">
    <subcellularLocation>
        <location evidence="1">Cell outer membrane</location>
    </subcellularLocation>
</comment>
<reference evidence="9 10" key="1">
    <citation type="journal article" date="2012" name="J. Bacteriol.">
        <title>Genome sequence of the highly efficient arsenite-oxidizing bacterium Achromobacter arsenitoxydans SY8.</title>
        <authorList>
            <person name="Li X."/>
            <person name="Hu Y."/>
            <person name="Gong J."/>
            <person name="Lin Y."/>
            <person name="Johnstone L."/>
            <person name="Rensing C."/>
            <person name="Wang G."/>
        </authorList>
    </citation>
    <scope>NUCLEOTIDE SEQUENCE [LARGE SCALE GENOMIC DNA]</scope>
    <source>
        <strain evidence="9 10">SY8</strain>
    </source>
</reference>
<dbReference type="PANTHER" id="PTHR30026:SF20">
    <property type="entry name" value="OUTER MEMBRANE PROTEIN TOLC"/>
    <property type="match status" value="1"/>
</dbReference>
<name>H0F324_9BURK</name>
<dbReference type="GO" id="GO:0009279">
    <property type="term" value="C:cell outer membrane"/>
    <property type="evidence" value="ECO:0007669"/>
    <property type="project" value="UniProtKB-SubCell"/>
</dbReference>
<evidence type="ECO:0000256" key="1">
    <source>
        <dbReference type="ARBA" id="ARBA00004442"/>
    </source>
</evidence>
<proteinExistence type="inferred from homology"/>
<evidence type="ECO:0000313" key="10">
    <source>
        <dbReference type="Proteomes" id="UP000003113"/>
    </source>
</evidence>
<dbReference type="InterPro" id="IPR051906">
    <property type="entry name" value="TolC-like"/>
</dbReference>
<dbReference type="eggNOG" id="COG1538">
    <property type="taxonomic scope" value="Bacteria"/>
</dbReference>
<evidence type="ECO:0000313" key="9">
    <source>
        <dbReference type="EMBL" id="EHK67320.1"/>
    </source>
</evidence>
<dbReference type="PATRIC" id="fig|477184.5.peg.1148"/>
<keyword evidence="3" id="KW-0813">Transport</keyword>
<gene>
    <name evidence="9" type="ORF">KYC_05816</name>
</gene>
<evidence type="ECO:0000256" key="5">
    <source>
        <dbReference type="ARBA" id="ARBA00022692"/>
    </source>
</evidence>
<evidence type="ECO:0000256" key="6">
    <source>
        <dbReference type="ARBA" id="ARBA00023136"/>
    </source>
</evidence>
<evidence type="ECO:0000256" key="8">
    <source>
        <dbReference type="SAM" id="SignalP"/>
    </source>
</evidence>
<dbReference type="Gene3D" id="1.20.1600.10">
    <property type="entry name" value="Outer membrane efflux proteins (OEP)"/>
    <property type="match status" value="1"/>
</dbReference>
<keyword evidence="5" id="KW-0812">Transmembrane</keyword>
<sequence>MLKIMRVRLLTALLVFTCAASVGPVAASAQNLVQVWQAALSKDPTYAAARANYRAGLEKEPQARALLLPLITAEAGGAYQETRSTRGLSYAYSGGRGVWDLALTQPLFDWGRWQNFEQSKLIVADVEVQLQQAHQDLLLRVADAYFNVLYAQDTLTATEAEKAAVAGQLESAKRNFELGNSTITDTYEAQSRYDLVVAQELRLQNDLEVRRDELAKIIGAQPGALAELPYGVQLPAPQPARIADWSNQAESSSLEVLRAQLLTRIAGREIQIAKSGHYPTLNLRATSGSASDAVMRNAAPGKPIDNTIGVVLSIPLYAGGGVSSQVTEKVELEQKARYDFETARRQAVQATRQYYTGVTSGLARIQALEAGEKSSRAAVEANRTGYEVGVRINLDVLNAQQQLYATQRDLALARYSTVLAGLRLKATSGILAETDLEAINRLLRDPR</sequence>
<keyword evidence="6" id="KW-0472">Membrane</keyword>
<dbReference type="GO" id="GO:0015562">
    <property type="term" value="F:efflux transmembrane transporter activity"/>
    <property type="evidence" value="ECO:0007669"/>
    <property type="project" value="InterPro"/>
</dbReference>
<dbReference type="InterPro" id="IPR003423">
    <property type="entry name" value="OMP_efflux"/>
</dbReference>
<dbReference type="EMBL" id="AGUF01000027">
    <property type="protein sequence ID" value="EHK67320.1"/>
    <property type="molecule type" value="Genomic_DNA"/>
</dbReference>
<dbReference type="GO" id="GO:0015288">
    <property type="term" value="F:porin activity"/>
    <property type="evidence" value="ECO:0007669"/>
    <property type="project" value="TreeGrafter"/>
</dbReference>
<dbReference type="SUPFAM" id="SSF56954">
    <property type="entry name" value="Outer membrane efflux proteins (OEP)"/>
    <property type="match status" value="1"/>
</dbReference>
<accession>H0F324</accession>
<keyword evidence="10" id="KW-1185">Reference proteome</keyword>
<dbReference type="PANTHER" id="PTHR30026">
    <property type="entry name" value="OUTER MEMBRANE PROTEIN TOLC"/>
    <property type="match status" value="1"/>
</dbReference>
<dbReference type="InterPro" id="IPR010130">
    <property type="entry name" value="T1SS_OMP_TolC"/>
</dbReference>
<evidence type="ECO:0000256" key="2">
    <source>
        <dbReference type="ARBA" id="ARBA00007613"/>
    </source>
</evidence>